<dbReference type="Gene3D" id="3.40.1390.30">
    <property type="entry name" value="NIF3 (NGG1p interacting factor 3)-like"/>
    <property type="match status" value="2"/>
</dbReference>
<evidence type="ECO:0000256" key="3">
    <source>
        <dbReference type="PIRSR" id="PIRSR602678-1"/>
    </source>
</evidence>
<reference evidence="5 6" key="1">
    <citation type="submission" date="2016-11" db="EMBL/GenBank/DDBJ databases">
        <authorList>
            <person name="Jaros S."/>
            <person name="Januszkiewicz K."/>
            <person name="Wedrychowicz H."/>
        </authorList>
    </citation>
    <scope>NUCLEOTIDE SEQUENCE [LARGE SCALE GENOMIC DNA]</scope>
    <source>
        <strain evidence="5 6">DSM 26910</strain>
    </source>
</reference>
<evidence type="ECO:0000313" key="6">
    <source>
        <dbReference type="Proteomes" id="UP000184164"/>
    </source>
</evidence>
<dbReference type="GO" id="GO:0046872">
    <property type="term" value="F:metal ion binding"/>
    <property type="evidence" value="ECO:0007669"/>
    <property type="project" value="UniProtKB-KW"/>
</dbReference>
<sequence length="284" mass="32793">MKANISTTFLLLIPFFMHAQNREITPEDVVTRIKDHVTCNWSDETVDTFKAGNPKTKINSITVCMFADMQVLKKAVELGSNFIITHEPIFYNHLDETGSYSNDPVFNEKMEFIKKHNLVIFRFHDHIHRTDPDGIRAGMIRKLDLEKYSDNGSRTFFHLPEQTLEDYSAELKEKLNLETVRIIGNPDMKFTKLAIMAGAPGGQRHIEMLGNDKMEVLLAGEAREWETYLYMNDAVQQGRNKAIIFIGHTKSEEAGMKYCAEWLEKFVTEVPIHFIENQLNFKTL</sequence>
<evidence type="ECO:0000256" key="4">
    <source>
        <dbReference type="SAM" id="SignalP"/>
    </source>
</evidence>
<dbReference type="RefSeq" id="WP_083570833.1">
    <property type="nucleotide sequence ID" value="NZ_FQUM01000010.1"/>
</dbReference>
<keyword evidence="6" id="KW-1185">Reference proteome</keyword>
<dbReference type="Proteomes" id="UP000184164">
    <property type="component" value="Unassembled WGS sequence"/>
</dbReference>
<dbReference type="PANTHER" id="PTHR13799">
    <property type="entry name" value="NGG1 INTERACTING FACTOR 3"/>
    <property type="match status" value="1"/>
</dbReference>
<comment type="similarity">
    <text evidence="1">Belongs to the GTP cyclohydrolase I type 2/NIF3 family.</text>
</comment>
<dbReference type="EMBL" id="FQUM01000010">
    <property type="protein sequence ID" value="SHF84070.1"/>
    <property type="molecule type" value="Genomic_DNA"/>
</dbReference>
<feature type="binding site" evidence="3">
    <location>
        <position position="248"/>
    </location>
    <ligand>
        <name>a divalent metal cation</name>
        <dbReference type="ChEBI" id="CHEBI:60240"/>
        <label>1</label>
    </ligand>
</feature>
<dbReference type="GO" id="GO:0016787">
    <property type="term" value="F:hydrolase activity"/>
    <property type="evidence" value="ECO:0007669"/>
    <property type="project" value="UniProtKB-KW"/>
</dbReference>
<proteinExistence type="inferred from homology"/>
<feature type="signal peptide" evidence="4">
    <location>
        <begin position="1"/>
        <end position="19"/>
    </location>
</feature>
<dbReference type="InterPro" id="IPR036069">
    <property type="entry name" value="DUF34/NIF3_sf"/>
</dbReference>
<dbReference type="Pfam" id="PF01784">
    <property type="entry name" value="DUF34_NIF3"/>
    <property type="match status" value="1"/>
</dbReference>
<accession>A0A1M5EXR0</accession>
<dbReference type="InterPro" id="IPR002678">
    <property type="entry name" value="DUF34/NIF3"/>
</dbReference>
<evidence type="ECO:0000256" key="2">
    <source>
        <dbReference type="ARBA" id="ARBA00022723"/>
    </source>
</evidence>
<evidence type="ECO:0000313" key="5">
    <source>
        <dbReference type="EMBL" id="SHF84070.1"/>
    </source>
</evidence>
<keyword evidence="5" id="KW-0378">Hydrolase</keyword>
<gene>
    <name evidence="5" type="ORF">SAMN05444274_11075</name>
</gene>
<dbReference type="SUPFAM" id="SSF102705">
    <property type="entry name" value="NIF3 (NGG1p interacting factor 3)-like"/>
    <property type="match status" value="1"/>
</dbReference>
<organism evidence="5 6">
    <name type="scientific">Mariniphaga anaerophila</name>
    <dbReference type="NCBI Taxonomy" id="1484053"/>
    <lineage>
        <taxon>Bacteria</taxon>
        <taxon>Pseudomonadati</taxon>
        <taxon>Bacteroidota</taxon>
        <taxon>Bacteroidia</taxon>
        <taxon>Marinilabiliales</taxon>
        <taxon>Prolixibacteraceae</taxon>
        <taxon>Mariniphaga</taxon>
    </lineage>
</organism>
<evidence type="ECO:0000256" key="1">
    <source>
        <dbReference type="ARBA" id="ARBA00006964"/>
    </source>
</evidence>
<keyword evidence="4" id="KW-0732">Signal</keyword>
<dbReference type="AlphaFoldDB" id="A0A1M5EXR0"/>
<feature type="binding site" evidence="3">
    <location>
        <position position="86"/>
    </location>
    <ligand>
        <name>a divalent metal cation</name>
        <dbReference type="ChEBI" id="CHEBI:60240"/>
        <label>1</label>
    </ligand>
</feature>
<feature type="chain" id="PRO_5013223028" evidence="4">
    <location>
        <begin position="20"/>
        <end position="284"/>
    </location>
</feature>
<dbReference type="OrthoDB" id="1116574at2"/>
<protein>
    <submittedName>
        <fullName evidence="5">Putative GTP cyclohydrolase 1 type 2, NIF3 family</fullName>
    </submittedName>
</protein>
<keyword evidence="2 3" id="KW-0479">Metal-binding</keyword>
<dbReference type="GO" id="GO:0005737">
    <property type="term" value="C:cytoplasm"/>
    <property type="evidence" value="ECO:0007669"/>
    <property type="project" value="TreeGrafter"/>
</dbReference>
<dbReference type="PANTHER" id="PTHR13799:SF14">
    <property type="entry name" value="GTP CYCLOHYDROLASE 1 TYPE 2 HOMOLOG"/>
    <property type="match status" value="1"/>
</dbReference>
<name>A0A1M5EXR0_9BACT</name>
<dbReference type="STRING" id="1484053.SAMN05444274_11075"/>
<feature type="binding site" evidence="3">
    <location>
        <position position="252"/>
    </location>
    <ligand>
        <name>a divalent metal cation</name>
        <dbReference type="ChEBI" id="CHEBI:60240"/>
        <label>1</label>
    </ligand>
</feature>